<dbReference type="Gramene" id="rna31876">
    <property type="protein sequence ID" value="RHN56469.1"/>
    <property type="gene ID" value="gene31876"/>
</dbReference>
<accession>A0A396HSZ2</accession>
<gene>
    <name evidence="1" type="ORF">MtrunA17_Chr5g0429831</name>
</gene>
<organism evidence="1 2">
    <name type="scientific">Medicago truncatula</name>
    <name type="common">Barrel medic</name>
    <name type="synonym">Medicago tribuloides</name>
    <dbReference type="NCBI Taxonomy" id="3880"/>
    <lineage>
        <taxon>Eukaryota</taxon>
        <taxon>Viridiplantae</taxon>
        <taxon>Streptophyta</taxon>
        <taxon>Embryophyta</taxon>
        <taxon>Tracheophyta</taxon>
        <taxon>Spermatophyta</taxon>
        <taxon>Magnoliopsida</taxon>
        <taxon>eudicotyledons</taxon>
        <taxon>Gunneridae</taxon>
        <taxon>Pentapetalae</taxon>
        <taxon>rosids</taxon>
        <taxon>fabids</taxon>
        <taxon>Fabales</taxon>
        <taxon>Fabaceae</taxon>
        <taxon>Papilionoideae</taxon>
        <taxon>50 kb inversion clade</taxon>
        <taxon>NPAAA clade</taxon>
        <taxon>Hologalegina</taxon>
        <taxon>IRL clade</taxon>
        <taxon>Trifolieae</taxon>
        <taxon>Medicago</taxon>
    </lineage>
</organism>
<dbReference type="Proteomes" id="UP000265566">
    <property type="component" value="Chromosome 5"/>
</dbReference>
<dbReference type="EMBL" id="PSQE01000005">
    <property type="protein sequence ID" value="RHN56469.1"/>
    <property type="molecule type" value="Genomic_DNA"/>
</dbReference>
<sequence>MSCQSLRIFDLDFFLGYYLIIYLHNDVQVDTRIKVWSMASLWREVQGAVTSSPSAIEAIFALLQSLSVTLSQRLAAIFWSLWKHRNIKVWEDITETCATVVDRARSLTDEWHLANGPAAGNLTAVPAGTHIAAVNTTPSAVTTAAPAVSAAAPAAFQPAAASVAASDVPTAVQQR</sequence>
<dbReference type="AlphaFoldDB" id="A0A396HSZ2"/>
<proteinExistence type="predicted"/>
<name>A0A396HSZ2_MEDTR</name>
<comment type="caution">
    <text evidence="1">The sequence shown here is derived from an EMBL/GenBank/DDBJ whole genome shotgun (WGS) entry which is preliminary data.</text>
</comment>
<reference evidence="2" key="1">
    <citation type="journal article" date="2018" name="Nat. Plants">
        <title>Whole-genome landscape of Medicago truncatula symbiotic genes.</title>
        <authorList>
            <person name="Pecrix Y."/>
            <person name="Staton S.E."/>
            <person name="Sallet E."/>
            <person name="Lelandais-Briere C."/>
            <person name="Moreau S."/>
            <person name="Carrere S."/>
            <person name="Blein T."/>
            <person name="Jardinaud M.F."/>
            <person name="Latrasse D."/>
            <person name="Zouine M."/>
            <person name="Zahm M."/>
            <person name="Kreplak J."/>
            <person name="Mayjonade B."/>
            <person name="Satge C."/>
            <person name="Perez M."/>
            <person name="Cauet S."/>
            <person name="Marande W."/>
            <person name="Chantry-Darmon C."/>
            <person name="Lopez-Roques C."/>
            <person name="Bouchez O."/>
            <person name="Berard A."/>
            <person name="Debelle F."/>
            <person name="Munos S."/>
            <person name="Bendahmane A."/>
            <person name="Berges H."/>
            <person name="Niebel A."/>
            <person name="Buitink J."/>
            <person name="Frugier F."/>
            <person name="Benhamed M."/>
            <person name="Crespi M."/>
            <person name="Gouzy J."/>
            <person name="Gamas P."/>
        </authorList>
    </citation>
    <scope>NUCLEOTIDE SEQUENCE [LARGE SCALE GENOMIC DNA]</scope>
    <source>
        <strain evidence="2">cv. Jemalong A17</strain>
    </source>
</reference>
<evidence type="ECO:0000313" key="1">
    <source>
        <dbReference type="EMBL" id="RHN56469.1"/>
    </source>
</evidence>
<protein>
    <submittedName>
        <fullName evidence="1">Uncharacterized protein</fullName>
    </submittedName>
</protein>
<evidence type="ECO:0000313" key="2">
    <source>
        <dbReference type="Proteomes" id="UP000265566"/>
    </source>
</evidence>